<protein>
    <submittedName>
        <fullName evidence="2">Uncharacterized protein</fullName>
    </submittedName>
</protein>
<evidence type="ECO:0000313" key="3">
    <source>
        <dbReference type="Proteomes" id="UP000468650"/>
    </source>
</evidence>
<accession>A0A6N6RD88</accession>
<organism evidence="2 3">
    <name type="scientific">Phaeocystidibacter luteus</name>
    <dbReference type="NCBI Taxonomy" id="911197"/>
    <lineage>
        <taxon>Bacteria</taxon>
        <taxon>Pseudomonadati</taxon>
        <taxon>Bacteroidota</taxon>
        <taxon>Flavobacteriia</taxon>
        <taxon>Flavobacteriales</taxon>
        <taxon>Phaeocystidibacteraceae</taxon>
        <taxon>Phaeocystidibacter</taxon>
    </lineage>
</organism>
<dbReference type="RefSeq" id="WP_170266457.1">
    <property type="nucleotide sequence ID" value="NZ_WBVO01000012.1"/>
</dbReference>
<keyword evidence="3" id="KW-1185">Reference proteome</keyword>
<comment type="caution">
    <text evidence="2">The sequence shown here is derived from an EMBL/GenBank/DDBJ whole genome shotgun (WGS) entry which is preliminary data.</text>
</comment>
<proteinExistence type="predicted"/>
<dbReference type="AlphaFoldDB" id="A0A6N6RD88"/>
<gene>
    <name evidence="2" type="ORF">F8C67_12720</name>
</gene>
<dbReference type="EMBL" id="WBVO01000012">
    <property type="protein sequence ID" value="KAB2807051.1"/>
    <property type="molecule type" value="Genomic_DNA"/>
</dbReference>
<evidence type="ECO:0000256" key="1">
    <source>
        <dbReference type="SAM" id="MobiDB-lite"/>
    </source>
</evidence>
<dbReference type="Proteomes" id="UP000468650">
    <property type="component" value="Unassembled WGS sequence"/>
</dbReference>
<evidence type="ECO:0000313" key="2">
    <source>
        <dbReference type="EMBL" id="KAB2807051.1"/>
    </source>
</evidence>
<feature type="region of interest" description="Disordered" evidence="1">
    <location>
        <begin position="37"/>
        <end position="59"/>
    </location>
</feature>
<feature type="compositionally biased region" description="Polar residues" evidence="1">
    <location>
        <begin position="37"/>
        <end position="52"/>
    </location>
</feature>
<dbReference type="PROSITE" id="PS51257">
    <property type="entry name" value="PROKAR_LIPOPROTEIN"/>
    <property type="match status" value="1"/>
</dbReference>
<name>A0A6N6RD88_9FLAO</name>
<reference evidence="2 3" key="1">
    <citation type="submission" date="2019-09" db="EMBL/GenBank/DDBJ databases">
        <title>Genomes of family Cryomorphaceae.</title>
        <authorList>
            <person name="Bowman J.P."/>
        </authorList>
    </citation>
    <scope>NUCLEOTIDE SEQUENCE [LARGE SCALE GENOMIC DNA]</scope>
    <source>
        <strain evidence="2 3">LMG 25704</strain>
    </source>
</reference>
<sequence>MMLKKGWGTKFRFVLSITLLVGICSCQYVNNGDSESENIDSSSHLDTVTSPQDFEGNDSEGIDHYKIKLPKPWVRHPDYNTAFWIECDDVFCSNLVITTTEFDLPKSEFPSFVLESMKVGTQSFDLLVESSDSNMYYAEFNLTSADNEDVDLFCITRSYLVNDDLIAFVYLSLRERADELRYAERRVSDSFSF</sequence>